<sequence length="92" mass="10900">MQEEHQRLQDSLNEVELEESRSAFSEIFNLALRILNAMAENDYDFLEEHSSETVTIDRENNSFIFKDLDGFEQAFVTHAQLTNLYYPFFELN</sequence>
<dbReference type="EMBL" id="FNPI01000001">
    <property type="protein sequence ID" value="SDY01785.1"/>
    <property type="molecule type" value="Genomic_DNA"/>
</dbReference>
<proteinExistence type="predicted"/>
<keyword evidence="2" id="KW-1185">Reference proteome</keyword>
<evidence type="ECO:0000313" key="2">
    <source>
        <dbReference type="Proteomes" id="UP000198935"/>
    </source>
</evidence>
<dbReference type="AlphaFoldDB" id="A0A1H3GFI2"/>
<protein>
    <submittedName>
        <fullName evidence="1">Uncharacterized protein</fullName>
    </submittedName>
</protein>
<dbReference type="Proteomes" id="UP000198935">
    <property type="component" value="Unassembled WGS sequence"/>
</dbReference>
<accession>A0A1H3GFI2</accession>
<evidence type="ECO:0000313" key="1">
    <source>
        <dbReference type="EMBL" id="SDY01785.1"/>
    </source>
</evidence>
<name>A0A1H3GFI2_9BACI</name>
<organism evidence="1 2">
    <name type="scientific">Evansella caseinilytica</name>
    <dbReference type="NCBI Taxonomy" id="1503961"/>
    <lineage>
        <taxon>Bacteria</taxon>
        <taxon>Bacillati</taxon>
        <taxon>Bacillota</taxon>
        <taxon>Bacilli</taxon>
        <taxon>Bacillales</taxon>
        <taxon>Bacillaceae</taxon>
        <taxon>Evansella</taxon>
    </lineage>
</organism>
<gene>
    <name evidence="1" type="ORF">SAMN05421736_101149</name>
</gene>
<reference evidence="2" key="1">
    <citation type="submission" date="2016-10" db="EMBL/GenBank/DDBJ databases">
        <authorList>
            <person name="Varghese N."/>
            <person name="Submissions S."/>
        </authorList>
    </citation>
    <scope>NUCLEOTIDE SEQUENCE [LARGE SCALE GENOMIC DNA]</scope>
    <source>
        <strain evidence="2">SP</strain>
    </source>
</reference>
<dbReference type="STRING" id="1503961.SAMN05421736_101149"/>